<dbReference type="Pfam" id="PF00583">
    <property type="entry name" value="Acetyltransf_1"/>
    <property type="match status" value="1"/>
</dbReference>
<dbReference type="PRINTS" id="PR00778">
    <property type="entry name" value="HTHARSR"/>
</dbReference>
<evidence type="ECO:0000313" key="5">
    <source>
        <dbReference type="EMBL" id="GHO90836.1"/>
    </source>
</evidence>
<dbReference type="InterPro" id="IPR000182">
    <property type="entry name" value="GNAT_dom"/>
</dbReference>
<evidence type="ECO:0000256" key="2">
    <source>
        <dbReference type="ARBA" id="ARBA00023315"/>
    </source>
</evidence>
<dbReference type="CDD" id="cd00090">
    <property type="entry name" value="HTH_ARSR"/>
    <property type="match status" value="1"/>
</dbReference>
<keyword evidence="2" id="KW-0012">Acyltransferase</keyword>
<dbReference type="GO" id="GO:0016747">
    <property type="term" value="F:acyltransferase activity, transferring groups other than amino-acyl groups"/>
    <property type="evidence" value="ECO:0007669"/>
    <property type="project" value="InterPro"/>
</dbReference>
<accession>A0A8J3IAE2</accession>
<feature type="domain" description="HTH arsR-type" evidence="3">
    <location>
        <begin position="7"/>
        <end position="104"/>
    </location>
</feature>
<proteinExistence type="predicted"/>
<dbReference type="PANTHER" id="PTHR43072:SF23">
    <property type="entry name" value="UPF0039 PROTEIN C11D3.02C"/>
    <property type="match status" value="1"/>
</dbReference>
<name>A0A8J3IAE2_9CHLR</name>
<feature type="domain" description="N-acetyltransferase" evidence="4">
    <location>
        <begin position="119"/>
        <end position="281"/>
    </location>
</feature>
<dbReference type="AlphaFoldDB" id="A0A8J3IAE2"/>
<dbReference type="PANTHER" id="PTHR43072">
    <property type="entry name" value="N-ACETYLTRANSFERASE"/>
    <property type="match status" value="1"/>
</dbReference>
<protein>
    <recommendedName>
        <fullName evidence="7">GNAT family N-acetyltransferase</fullName>
    </recommendedName>
</protein>
<dbReference type="SUPFAM" id="SSF55729">
    <property type="entry name" value="Acyl-CoA N-acyltransferases (Nat)"/>
    <property type="match status" value="1"/>
</dbReference>
<dbReference type="Gene3D" id="3.40.630.30">
    <property type="match status" value="1"/>
</dbReference>
<sequence>MKTEELIPNAQEARVLKMLRALANPARFRIVLVLAERKDCTSGQLAELLPLAQSSLFDHLAALREAGVVQVSSDGPNPNRYYCLDPSAIDFLTAYLSGLGQQARSWKELVKVAQKERTMEIRDATREDAAAIAHIYNQGIEDRSATLETQLRTAEERAEWLAARSSRHPVLVALDQSGAVVGWASLNSFNPRPAYDYVVDFSVYVARERRGQGIGDALLGALEERARLLGYHKMVLAAFPGNAPGMRLYERHEFQMVGIYHEQGMLDNKWVDVVLMEKLLH</sequence>
<dbReference type="SMART" id="SM00418">
    <property type="entry name" value="HTH_ARSR"/>
    <property type="match status" value="1"/>
</dbReference>
<keyword evidence="1" id="KW-0808">Transferase</keyword>
<dbReference type="EMBL" id="BNJK01000001">
    <property type="protein sequence ID" value="GHO90836.1"/>
    <property type="molecule type" value="Genomic_DNA"/>
</dbReference>
<evidence type="ECO:0000313" key="6">
    <source>
        <dbReference type="Proteomes" id="UP000597444"/>
    </source>
</evidence>
<dbReference type="InterPro" id="IPR036388">
    <property type="entry name" value="WH-like_DNA-bd_sf"/>
</dbReference>
<evidence type="ECO:0000259" key="4">
    <source>
        <dbReference type="PROSITE" id="PS51186"/>
    </source>
</evidence>
<dbReference type="NCBIfam" id="NF040503">
    <property type="entry name" value="resist_ArsN1a"/>
    <property type="match status" value="1"/>
</dbReference>
<dbReference type="CDD" id="cd04301">
    <property type="entry name" value="NAT_SF"/>
    <property type="match status" value="1"/>
</dbReference>
<evidence type="ECO:0000259" key="3">
    <source>
        <dbReference type="PROSITE" id="PS50987"/>
    </source>
</evidence>
<dbReference type="InterPro" id="IPR001845">
    <property type="entry name" value="HTH_ArsR_DNA-bd_dom"/>
</dbReference>
<evidence type="ECO:0008006" key="7">
    <source>
        <dbReference type="Google" id="ProtNLM"/>
    </source>
</evidence>
<dbReference type="Pfam" id="PF01022">
    <property type="entry name" value="HTH_5"/>
    <property type="match status" value="1"/>
</dbReference>
<dbReference type="InterPro" id="IPR036390">
    <property type="entry name" value="WH_DNA-bd_sf"/>
</dbReference>
<reference evidence="5" key="1">
    <citation type="submission" date="2020-10" db="EMBL/GenBank/DDBJ databases">
        <title>Taxonomic study of unclassified bacteria belonging to the class Ktedonobacteria.</title>
        <authorList>
            <person name="Yabe S."/>
            <person name="Wang C.M."/>
            <person name="Zheng Y."/>
            <person name="Sakai Y."/>
            <person name="Cavaletti L."/>
            <person name="Monciardini P."/>
            <person name="Donadio S."/>
        </authorList>
    </citation>
    <scope>NUCLEOTIDE SEQUENCE</scope>
    <source>
        <strain evidence="5">ID150040</strain>
    </source>
</reference>
<dbReference type="RefSeq" id="WP_220201771.1">
    <property type="nucleotide sequence ID" value="NZ_BNJK01000001.1"/>
</dbReference>
<evidence type="ECO:0000256" key="1">
    <source>
        <dbReference type="ARBA" id="ARBA00022679"/>
    </source>
</evidence>
<dbReference type="InterPro" id="IPR011991">
    <property type="entry name" value="ArsR-like_HTH"/>
</dbReference>
<dbReference type="Gene3D" id="1.10.10.10">
    <property type="entry name" value="Winged helix-like DNA-binding domain superfamily/Winged helix DNA-binding domain"/>
    <property type="match status" value="1"/>
</dbReference>
<dbReference type="InterPro" id="IPR016181">
    <property type="entry name" value="Acyl_CoA_acyltransferase"/>
</dbReference>
<gene>
    <name evidence="5" type="ORF">KSF_008840</name>
</gene>
<dbReference type="GO" id="GO:0003700">
    <property type="term" value="F:DNA-binding transcription factor activity"/>
    <property type="evidence" value="ECO:0007669"/>
    <property type="project" value="InterPro"/>
</dbReference>
<dbReference type="SUPFAM" id="SSF46785">
    <property type="entry name" value="Winged helix' DNA-binding domain"/>
    <property type="match status" value="1"/>
</dbReference>
<keyword evidence="6" id="KW-1185">Reference proteome</keyword>
<comment type="caution">
    <text evidence="5">The sequence shown here is derived from an EMBL/GenBank/DDBJ whole genome shotgun (WGS) entry which is preliminary data.</text>
</comment>
<dbReference type="PROSITE" id="PS50987">
    <property type="entry name" value="HTH_ARSR_2"/>
    <property type="match status" value="1"/>
</dbReference>
<dbReference type="Proteomes" id="UP000597444">
    <property type="component" value="Unassembled WGS sequence"/>
</dbReference>
<organism evidence="5 6">
    <name type="scientific">Reticulibacter mediterranei</name>
    <dbReference type="NCBI Taxonomy" id="2778369"/>
    <lineage>
        <taxon>Bacteria</taxon>
        <taxon>Bacillati</taxon>
        <taxon>Chloroflexota</taxon>
        <taxon>Ktedonobacteria</taxon>
        <taxon>Ktedonobacterales</taxon>
        <taxon>Reticulibacteraceae</taxon>
        <taxon>Reticulibacter</taxon>
    </lineage>
</organism>
<dbReference type="PROSITE" id="PS51186">
    <property type="entry name" value="GNAT"/>
    <property type="match status" value="1"/>
</dbReference>